<proteinExistence type="predicted"/>
<keyword evidence="1" id="KW-0472">Membrane</keyword>
<protein>
    <submittedName>
        <fullName evidence="2">Uncharacterized protein</fullName>
    </submittedName>
</protein>
<dbReference type="RefSeq" id="WP_183601469.1">
    <property type="nucleotide sequence ID" value="NZ_JACHXK010000008.1"/>
</dbReference>
<evidence type="ECO:0000313" key="3">
    <source>
        <dbReference type="Proteomes" id="UP000570361"/>
    </source>
</evidence>
<evidence type="ECO:0000313" key="2">
    <source>
        <dbReference type="EMBL" id="MBB3111590.1"/>
    </source>
</evidence>
<organism evidence="2 3">
    <name type="scientific">Paenibacillus phyllosphaerae</name>
    <dbReference type="NCBI Taxonomy" id="274593"/>
    <lineage>
        <taxon>Bacteria</taxon>
        <taxon>Bacillati</taxon>
        <taxon>Bacillota</taxon>
        <taxon>Bacilli</taxon>
        <taxon>Bacillales</taxon>
        <taxon>Paenibacillaceae</taxon>
        <taxon>Paenibacillus</taxon>
    </lineage>
</organism>
<keyword evidence="3" id="KW-1185">Reference proteome</keyword>
<keyword evidence="1" id="KW-0812">Transmembrane</keyword>
<name>A0A7W5AZE7_9BACL</name>
<feature type="transmembrane region" description="Helical" evidence="1">
    <location>
        <begin position="53"/>
        <end position="72"/>
    </location>
</feature>
<sequence length="76" mass="8382">MSIPWLQIGQSLIYGLAVYVIYFILMLLGAAVGRAVPAVGKTMDTFNPKVESLIVNLLFVAVFLVSAYYLVLPEME</sequence>
<comment type="caution">
    <text evidence="2">The sequence shown here is derived from an EMBL/GenBank/DDBJ whole genome shotgun (WGS) entry which is preliminary data.</text>
</comment>
<dbReference type="EMBL" id="JACHXK010000008">
    <property type="protein sequence ID" value="MBB3111590.1"/>
    <property type="molecule type" value="Genomic_DNA"/>
</dbReference>
<reference evidence="2 3" key="1">
    <citation type="submission" date="2020-08" db="EMBL/GenBank/DDBJ databases">
        <title>Genomic Encyclopedia of Type Strains, Phase III (KMG-III): the genomes of soil and plant-associated and newly described type strains.</title>
        <authorList>
            <person name="Whitman W."/>
        </authorList>
    </citation>
    <scope>NUCLEOTIDE SEQUENCE [LARGE SCALE GENOMIC DNA]</scope>
    <source>
        <strain evidence="2 3">CECT 5862</strain>
    </source>
</reference>
<dbReference type="AlphaFoldDB" id="A0A7W5AZE7"/>
<dbReference type="Proteomes" id="UP000570361">
    <property type="component" value="Unassembled WGS sequence"/>
</dbReference>
<evidence type="ECO:0000256" key="1">
    <source>
        <dbReference type="SAM" id="Phobius"/>
    </source>
</evidence>
<gene>
    <name evidence="2" type="ORF">FHS18_003658</name>
</gene>
<feature type="transmembrane region" description="Helical" evidence="1">
    <location>
        <begin position="12"/>
        <end position="33"/>
    </location>
</feature>
<keyword evidence="1" id="KW-1133">Transmembrane helix</keyword>
<accession>A0A7W5AZE7</accession>